<name>A0ABS8SBX5_DATST</name>
<reference evidence="1 2" key="1">
    <citation type="journal article" date="2021" name="BMC Genomics">
        <title>Datura genome reveals duplications of psychoactive alkaloid biosynthetic genes and high mutation rate following tissue culture.</title>
        <authorList>
            <person name="Rajewski A."/>
            <person name="Carter-House D."/>
            <person name="Stajich J."/>
            <person name="Litt A."/>
        </authorList>
    </citation>
    <scope>NUCLEOTIDE SEQUENCE [LARGE SCALE GENOMIC DNA]</scope>
    <source>
        <strain evidence="1">AR-01</strain>
    </source>
</reference>
<evidence type="ECO:0000313" key="2">
    <source>
        <dbReference type="Proteomes" id="UP000823775"/>
    </source>
</evidence>
<organism evidence="1 2">
    <name type="scientific">Datura stramonium</name>
    <name type="common">Jimsonweed</name>
    <name type="synonym">Common thornapple</name>
    <dbReference type="NCBI Taxonomy" id="4076"/>
    <lineage>
        <taxon>Eukaryota</taxon>
        <taxon>Viridiplantae</taxon>
        <taxon>Streptophyta</taxon>
        <taxon>Embryophyta</taxon>
        <taxon>Tracheophyta</taxon>
        <taxon>Spermatophyta</taxon>
        <taxon>Magnoliopsida</taxon>
        <taxon>eudicotyledons</taxon>
        <taxon>Gunneridae</taxon>
        <taxon>Pentapetalae</taxon>
        <taxon>asterids</taxon>
        <taxon>lamiids</taxon>
        <taxon>Solanales</taxon>
        <taxon>Solanaceae</taxon>
        <taxon>Solanoideae</taxon>
        <taxon>Datureae</taxon>
        <taxon>Datura</taxon>
    </lineage>
</organism>
<gene>
    <name evidence="1" type="ORF">HAX54_031227</name>
</gene>
<accession>A0ABS8SBX5</accession>
<sequence length="54" mass="5654">GDGILLPNNVLTPVMLTTLPINQERGTSIFLPHSDFGASSIDGFGNGSRDLLKG</sequence>
<evidence type="ECO:0000313" key="1">
    <source>
        <dbReference type="EMBL" id="MCD7456310.1"/>
    </source>
</evidence>
<proteinExistence type="predicted"/>
<feature type="non-terminal residue" evidence="1">
    <location>
        <position position="1"/>
    </location>
</feature>
<dbReference type="EMBL" id="JACEIK010000394">
    <property type="protein sequence ID" value="MCD7456310.1"/>
    <property type="molecule type" value="Genomic_DNA"/>
</dbReference>
<keyword evidence="2" id="KW-1185">Reference proteome</keyword>
<protein>
    <submittedName>
        <fullName evidence="1">Uncharacterized protein</fullName>
    </submittedName>
</protein>
<dbReference type="Proteomes" id="UP000823775">
    <property type="component" value="Unassembled WGS sequence"/>
</dbReference>
<comment type="caution">
    <text evidence="1">The sequence shown here is derived from an EMBL/GenBank/DDBJ whole genome shotgun (WGS) entry which is preliminary data.</text>
</comment>